<evidence type="ECO:0000313" key="3">
    <source>
        <dbReference type="EMBL" id="KAF2679501.1"/>
    </source>
</evidence>
<dbReference type="Gene3D" id="1.10.1740.120">
    <property type="match status" value="1"/>
</dbReference>
<accession>A0A6G1INH6</accession>
<dbReference type="AlphaFoldDB" id="A0A6G1INH6"/>
<evidence type="ECO:0000256" key="1">
    <source>
        <dbReference type="SAM" id="MobiDB-lite"/>
    </source>
</evidence>
<organism evidence="3 4">
    <name type="scientific">Lentithecium fluviatile CBS 122367</name>
    <dbReference type="NCBI Taxonomy" id="1168545"/>
    <lineage>
        <taxon>Eukaryota</taxon>
        <taxon>Fungi</taxon>
        <taxon>Dikarya</taxon>
        <taxon>Ascomycota</taxon>
        <taxon>Pezizomycotina</taxon>
        <taxon>Dothideomycetes</taxon>
        <taxon>Pleosporomycetidae</taxon>
        <taxon>Pleosporales</taxon>
        <taxon>Massarineae</taxon>
        <taxon>Lentitheciaceae</taxon>
        <taxon>Lentithecium</taxon>
    </lineage>
</organism>
<feature type="domain" description="Fungal calcium binding protein" evidence="2">
    <location>
        <begin position="76"/>
        <end position="147"/>
    </location>
</feature>
<protein>
    <recommendedName>
        <fullName evidence="2">Fungal calcium binding protein domain-containing protein</fullName>
    </recommendedName>
</protein>
<dbReference type="EMBL" id="MU005603">
    <property type="protein sequence ID" value="KAF2679501.1"/>
    <property type="molecule type" value="Genomic_DNA"/>
</dbReference>
<reference evidence="3" key="1">
    <citation type="journal article" date="2020" name="Stud. Mycol.">
        <title>101 Dothideomycetes genomes: a test case for predicting lifestyles and emergence of pathogens.</title>
        <authorList>
            <person name="Haridas S."/>
            <person name="Albert R."/>
            <person name="Binder M."/>
            <person name="Bloem J."/>
            <person name="Labutti K."/>
            <person name="Salamov A."/>
            <person name="Andreopoulos B."/>
            <person name="Baker S."/>
            <person name="Barry K."/>
            <person name="Bills G."/>
            <person name="Bluhm B."/>
            <person name="Cannon C."/>
            <person name="Castanera R."/>
            <person name="Culley D."/>
            <person name="Daum C."/>
            <person name="Ezra D."/>
            <person name="Gonzalez J."/>
            <person name="Henrissat B."/>
            <person name="Kuo A."/>
            <person name="Liang C."/>
            <person name="Lipzen A."/>
            <person name="Lutzoni F."/>
            <person name="Magnuson J."/>
            <person name="Mondo S."/>
            <person name="Nolan M."/>
            <person name="Ohm R."/>
            <person name="Pangilinan J."/>
            <person name="Park H.-J."/>
            <person name="Ramirez L."/>
            <person name="Alfaro M."/>
            <person name="Sun H."/>
            <person name="Tritt A."/>
            <person name="Yoshinaga Y."/>
            <person name="Zwiers L.-H."/>
            <person name="Turgeon B."/>
            <person name="Goodwin S."/>
            <person name="Spatafora J."/>
            <person name="Crous P."/>
            <person name="Grigoriev I."/>
        </authorList>
    </citation>
    <scope>NUCLEOTIDE SEQUENCE</scope>
    <source>
        <strain evidence="3">CBS 122367</strain>
    </source>
</reference>
<evidence type="ECO:0000313" key="4">
    <source>
        <dbReference type="Proteomes" id="UP000799291"/>
    </source>
</evidence>
<sequence>MGRNHLQSTSPQHLQHHSSSAPTSNPTTFFPSLQKPHSLTTKMHTSTLIATLFTAATLAVPTTTTTNHAVVARAANIDELNASAQALMDVKAAAGCNILKCLAALAPEYATCAAALAEEGLNPIADAACFAAALNNIANPPAGCAGC</sequence>
<dbReference type="OrthoDB" id="3036244at2759"/>
<name>A0A6G1INH6_9PLEO</name>
<dbReference type="Proteomes" id="UP000799291">
    <property type="component" value="Unassembled WGS sequence"/>
</dbReference>
<dbReference type="InterPro" id="IPR022013">
    <property type="entry name" value="CBP"/>
</dbReference>
<dbReference type="Pfam" id="PF12192">
    <property type="entry name" value="CBP"/>
    <property type="match status" value="1"/>
</dbReference>
<evidence type="ECO:0000259" key="2">
    <source>
        <dbReference type="Pfam" id="PF12192"/>
    </source>
</evidence>
<proteinExistence type="predicted"/>
<keyword evidence="4" id="KW-1185">Reference proteome</keyword>
<gene>
    <name evidence="3" type="ORF">K458DRAFT_461032</name>
</gene>
<feature type="region of interest" description="Disordered" evidence="1">
    <location>
        <begin position="1"/>
        <end position="35"/>
    </location>
</feature>